<feature type="transmembrane region" description="Helical" evidence="6">
    <location>
        <begin position="169"/>
        <end position="186"/>
    </location>
</feature>
<sequence length="282" mass="32426">MSQQSKFFTGDPFFDRYLTTLTAFSALCLVGAKYQGRAPYGKFGHANKQISLDPRFGWWLMELPATVGFLYGFWRGNRNKIRKQRENRDHRVPANIVGKVFAAGFLIHYANRGWYFPLTIRVAQGGKQSFALWNSLLGGIFVGSHAYLNGRYFSELGAYNEAWLKSFRFLLGFLIYELGFLLTVHSENLLKNLRPKSVVTDATNRYKIPHGGGFEYVTNPQYLGEIMAWFGFVIYTSSPTALPVLLITLANLVPRSFENHKWYLKKFKDYPKSRKVLIPFIL</sequence>
<evidence type="ECO:0000256" key="5">
    <source>
        <dbReference type="ARBA" id="ARBA00023136"/>
    </source>
</evidence>
<dbReference type="PANTHER" id="PTHR10556">
    <property type="entry name" value="3-OXO-5-ALPHA-STEROID 4-DEHYDROGENASE"/>
    <property type="match status" value="1"/>
</dbReference>
<dbReference type="Pfam" id="PF02544">
    <property type="entry name" value="Steroid_dh"/>
    <property type="match status" value="1"/>
</dbReference>
<comment type="subcellular location">
    <subcellularLocation>
        <location evidence="1">Membrane</location>
        <topology evidence="1">Multi-pass membrane protein</topology>
    </subcellularLocation>
</comment>
<organism evidence="8">
    <name type="scientific">Aplanochytrium stocchinoi</name>
    <dbReference type="NCBI Taxonomy" id="215587"/>
    <lineage>
        <taxon>Eukaryota</taxon>
        <taxon>Sar</taxon>
        <taxon>Stramenopiles</taxon>
        <taxon>Bigyra</taxon>
        <taxon>Labyrinthulomycetes</taxon>
        <taxon>Thraustochytrida</taxon>
        <taxon>Thraustochytriidae</taxon>
        <taxon>Aplanochytrium</taxon>
    </lineage>
</organism>
<dbReference type="GO" id="GO:0016627">
    <property type="term" value="F:oxidoreductase activity, acting on the CH-CH group of donors"/>
    <property type="evidence" value="ECO:0007669"/>
    <property type="project" value="InterPro"/>
</dbReference>
<feature type="transmembrane region" description="Helical" evidence="6">
    <location>
        <begin position="94"/>
        <end position="110"/>
    </location>
</feature>
<keyword evidence="4 6" id="KW-1133">Transmembrane helix</keyword>
<accession>A0A7S3LKP8</accession>
<feature type="transmembrane region" description="Helical" evidence="6">
    <location>
        <begin position="226"/>
        <end position="253"/>
    </location>
</feature>
<dbReference type="Gene3D" id="1.20.120.1630">
    <property type="match status" value="1"/>
</dbReference>
<dbReference type="InterPro" id="IPR039357">
    <property type="entry name" value="SRD5A/TECR"/>
</dbReference>
<dbReference type="GO" id="GO:0006629">
    <property type="term" value="P:lipid metabolic process"/>
    <property type="evidence" value="ECO:0007669"/>
    <property type="project" value="InterPro"/>
</dbReference>
<name>A0A7S3LKP8_9STRA</name>
<reference evidence="8" key="1">
    <citation type="submission" date="2021-01" db="EMBL/GenBank/DDBJ databases">
        <authorList>
            <person name="Corre E."/>
            <person name="Pelletier E."/>
            <person name="Niang G."/>
            <person name="Scheremetjew M."/>
            <person name="Finn R."/>
            <person name="Kale V."/>
            <person name="Holt S."/>
            <person name="Cochrane G."/>
            <person name="Meng A."/>
            <person name="Brown T."/>
            <person name="Cohen L."/>
        </authorList>
    </citation>
    <scope>NUCLEOTIDE SEQUENCE</scope>
    <source>
        <strain evidence="8">GSBS06</strain>
    </source>
</reference>
<feature type="transmembrane region" description="Helical" evidence="6">
    <location>
        <begin position="130"/>
        <end position="148"/>
    </location>
</feature>
<evidence type="ECO:0000256" key="4">
    <source>
        <dbReference type="ARBA" id="ARBA00022989"/>
    </source>
</evidence>
<evidence type="ECO:0000313" key="8">
    <source>
        <dbReference type="EMBL" id="CAE0434409.1"/>
    </source>
</evidence>
<feature type="domain" description="3-oxo-5-alpha-steroid 4-dehydrogenase C-terminal" evidence="7">
    <location>
        <begin position="138"/>
        <end position="282"/>
    </location>
</feature>
<evidence type="ECO:0000256" key="3">
    <source>
        <dbReference type="ARBA" id="ARBA00022692"/>
    </source>
</evidence>
<keyword evidence="3 6" id="KW-0812">Transmembrane</keyword>
<proteinExistence type="inferred from homology"/>
<evidence type="ECO:0000259" key="7">
    <source>
        <dbReference type="Pfam" id="PF02544"/>
    </source>
</evidence>
<keyword evidence="5 6" id="KW-0472">Membrane</keyword>
<dbReference type="PROSITE" id="PS50244">
    <property type="entry name" value="S5A_REDUCTASE"/>
    <property type="match status" value="1"/>
</dbReference>
<dbReference type="EMBL" id="HBIN01006435">
    <property type="protein sequence ID" value="CAE0434409.1"/>
    <property type="molecule type" value="Transcribed_RNA"/>
</dbReference>
<evidence type="ECO:0000256" key="2">
    <source>
        <dbReference type="ARBA" id="ARBA00007742"/>
    </source>
</evidence>
<evidence type="ECO:0000256" key="6">
    <source>
        <dbReference type="SAM" id="Phobius"/>
    </source>
</evidence>
<dbReference type="PANTHER" id="PTHR10556:SF35">
    <property type="entry name" value="3-OXO-5-ALPHA-STEROID 4-DEHYDROGENASE FAMILY PROTEIN"/>
    <property type="match status" value="1"/>
</dbReference>
<protein>
    <recommendedName>
        <fullName evidence="7">3-oxo-5-alpha-steroid 4-dehydrogenase C-terminal domain-containing protein</fullName>
    </recommendedName>
</protein>
<feature type="transmembrane region" description="Helical" evidence="6">
    <location>
        <begin position="56"/>
        <end position="74"/>
    </location>
</feature>
<dbReference type="GO" id="GO:0016020">
    <property type="term" value="C:membrane"/>
    <property type="evidence" value="ECO:0007669"/>
    <property type="project" value="UniProtKB-SubCell"/>
</dbReference>
<evidence type="ECO:0000256" key="1">
    <source>
        <dbReference type="ARBA" id="ARBA00004141"/>
    </source>
</evidence>
<gene>
    <name evidence="8" type="ORF">ASTO00021_LOCUS4707</name>
</gene>
<comment type="similarity">
    <text evidence="2">Belongs to the steroid 5-alpha reductase family.</text>
</comment>
<dbReference type="InterPro" id="IPR001104">
    <property type="entry name" value="3-oxo-5_a-steroid_4-DH_C"/>
</dbReference>
<dbReference type="AlphaFoldDB" id="A0A7S3LKP8"/>